<evidence type="ECO:0000256" key="3">
    <source>
        <dbReference type="PROSITE-ProRule" id="PRU00339"/>
    </source>
</evidence>
<dbReference type="PROSITE" id="PS50181">
    <property type="entry name" value="FBOX"/>
    <property type="match status" value="1"/>
</dbReference>
<gene>
    <name evidence="5" type="ORF">INT45_000757</name>
</gene>
<evidence type="ECO:0000313" key="5">
    <source>
        <dbReference type="EMBL" id="KAG2219870.1"/>
    </source>
</evidence>
<dbReference type="GO" id="GO:0006620">
    <property type="term" value="P:post-translational protein targeting to endoplasmic reticulum membrane"/>
    <property type="evidence" value="ECO:0007669"/>
    <property type="project" value="TreeGrafter"/>
</dbReference>
<dbReference type="SMART" id="SM00028">
    <property type="entry name" value="TPR"/>
    <property type="match status" value="2"/>
</dbReference>
<proteinExistence type="predicted"/>
<comment type="caution">
    <text evidence="5">The sequence shown here is derived from an EMBL/GenBank/DDBJ whole genome shotgun (WGS) entry which is preliminary data.</text>
</comment>
<dbReference type="GO" id="GO:0072380">
    <property type="term" value="C:TRC complex"/>
    <property type="evidence" value="ECO:0007669"/>
    <property type="project" value="TreeGrafter"/>
</dbReference>
<organism evidence="5 6">
    <name type="scientific">Circinella minor</name>
    <dbReference type="NCBI Taxonomy" id="1195481"/>
    <lineage>
        <taxon>Eukaryota</taxon>
        <taxon>Fungi</taxon>
        <taxon>Fungi incertae sedis</taxon>
        <taxon>Mucoromycota</taxon>
        <taxon>Mucoromycotina</taxon>
        <taxon>Mucoromycetes</taxon>
        <taxon>Mucorales</taxon>
        <taxon>Lichtheimiaceae</taxon>
        <taxon>Circinella</taxon>
    </lineage>
</organism>
<dbReference type="Gene3D" id="1.25.40.10">
    <property type="entry name" value="Tetratricopeptide repeat domain"/>
    <property type="match status" value="1"/>
</dbReference>
<protein>
    <recommendedName>
        <fullName evidence="4">F-box domain-containing protein</fullName>
    </recommendedName>
</protein>
<evidence type="ECO:0000313" key="6">
    <source>
        <dbReference type="Proteomes" id="UP000646827"/>
    </source>
</evidence>
<keyword evidence="2 3" id="KW-0802">TPR repeat</keyword>
<dbReference type="GO" id="GO:0016020">
    <property type="term" value="C:membrane"/>
    <property type="evidence" value="ECO:0007669"/>
    <property type="project" value="TreeGrafter"/>
</dbReference>
<reference evidence="5 6" key="1">
    <citation type="submission" date="2020-12" db="EMBL/GenBank/DDBJ databases">
        <title>Metabolic potential, ecology and presence of endohyphal bacteria is reflected in genomic diversity of Mucoromycotina.</title>
        <authorList>
            <person name="Muszewska A."/>
            <person name="Okrasinska A."/>
            <person name="Steczkiewicz K."/>
            <person name="Drgas O."/>
            <person name="Orlowska M."/>
            <person name="Perlinska-Lenart U."/>
            <person name="Aleksandrzak-Piekarczyk T."/>
            <person name="Szatraj K."/>
            <person name="Zielenkiewicz U."/>
            <person name="Pilsyk S."/>
            <person name="Malc E."/>
            <person name="Mieczkowski P."/>
            <person name="Kruszewska J.S."/>
            <person name="Biernat P."/>
            <person name="Pawlowska J."/>
        </authorList>
    </citation>
    <scope>NUCLEOTIDE SEQUENCE [LARGE SCALE GENOMIC DNA]</scope>
    <source>
        <strain evidence="5 6">CBS 142.35</strain>
    </source>
</reference>
<dbReference type="SUPFAM" id="SSF48452">
    <property type="entry name" value="TPR-like"/>
    <property type="match status" value="1"/>
</dbReference>
<dbReference type="InterPro" id="IPR011990">
    <property type="entry name" value="TPR-like_helical_dom_sf"/>
</dbReference>
<keyword evidence="1" id="KW-0677">Repeat</keyword>
<dbReference type="SUPFAM" id="SSF81383">
    <property type="entry name" value="F-box domain"/>
    <property type="match status" value="1"/>
</dbReference>
<feature type="domain" description="F-box" evidence="4">
    <location>
        <begin position="152"/>
        <end position="199"/>
    </location>
</feature>
<dbReference type="InterPro" id="IPR036047">
    <property type="entry name" value="F-box-like_dom_sf"/>
</dbReference>
<dbReference type="InterPro" id="IPR032675">
    <property type="entry name" value="LRR_dom_sf"/>
</dbReference>
<dbReference type="PROSITE" id="PS50005">
    <property type="entry name" value="TPR"/>
    <property type="match status" value="1"/>
</dbReference>
<dbReference type="InterPro" id="IPR047150">
    <property type="entry name" value="SGT"/>
</dbReference>
<evidence type="ECO:0000259" key="4">
    <source>
        <dbReference type="PROSITE" id="PS50181"/>
    </source>
</evidence>
<dbReference type="InterPro" id="IPR001810">
    <property type="entry name" value="F-box_dom"/>
</dbReference>
<dbReference type="SUPFAM" id="SSF52047">
    <property type="entry name" value="RNI-like"/>
    <property type="match status" value="1"/>
</dbReference>
<dbReference type="InterPro" id="IPR019734">
    <property type="entry name" value="TPR_rpt"/>
</dbReference>
<dbReference type="Pfam" id="PF12937">
    <property type="entry name" value="F-box-like"/>
    <property type="match status" value="1"/>
</dbReference>
<keyword evidence="6" id="KW-1185">Reference proteome</keyword>
<dbReference type="PANTHER" id="PTHR45831:SF2">
    <property type="entry name" value="LD24721P"/>
    <property type="match status" value="1"/>
</dbReference>
<dbReference type="EMBL" id="JAEPRB010000161">
    <property type="protein sequence ID" value="KAG2219870.1"/>
    <property type="molecule type" value="Genomic_DNA"/>
</dbReference>
<dbReference type="Proteomes" id="UP000646827">
    <property type="component" value="Unassembled WGS sequence"/>
</dbReference>
<dbReference type="PANTHER" id="PTHR45831">
    <property type="entry name" value="LD24721P"/>
    <property type="match status" value="1"/>
</dbReference>
<feature type="repeat" description="TPR" evidence="3">
    <location>
        <begin position="88"/>
        <end position="121"/>
    </location>
</feature>
<name>A0A8H7S092_9FUNG</name>
<evidence type="ECO:0000256" key="1">
    <source>
        <dbReference type="ARBA" id="ARBA00022737"/>
    </source>
</evidence>
<dbReference type="OrthoDB" id="2271131at2759"/>
<evidence type="ECO:0000256" key="2">
    <source>
        <dbReference type="ARBA" id="ARBA00022803"/>
    </source>
</evidence>
<dbReference type="GO" id="GO:0060090">
    <property type="term" value="F:molecular adaptor activity"/>
    <property type="evidence" value="ECO:0007669"/>
    <property type="project" value="TreeGrafter"/>
</dbReference>
<accession>A0A8H7S092</accession>
<dbReference type="Gene3D" id="3.80.10.10">
    <property type="entry name" value="Ribonuclease Inhibitor"/>
    <property type="match status" value="1"/>
</dbReference>
<dbReference type="Gene3D" id="1.20.1280.50">
    <property type="match status" value="1"/>
</dbReference>
<sequence>MASVAEEFPVYALDAIPIVTSFPSIGEAIDHHNYEMASNYATDIIDEIKKNLLFIVLEHRAYAFHKMNKYQDAIGDAQEMISIAPTSTKSYLLLGKLYSALGKQKKAIDIYKIALSQNNVTKYDTSNNNDTIWTQQLVQEMNKAVEQNEKRMDPISKLPKELLSTIFTCLNQESKVTCWNVSKKWRYHLSRASSAWSTLSIDDKDRHTIRRLTAYLPDIATHVRHLILDTLCPDVSLEYLESMNNGDFNNIKSLKVTGNSSHGMRLAMFESFITTVLPRIGHSLTELELDLFYINNDALRAMKLGDILASAPHLTRLVYLTTESLSTVIGDLSTSANVENHHPLIDLELNTIHATRKEMEPLLKKCSQLRCLKLFIYEENITDLLESYCPHLQILFYNYNLGVEPIIPNEEYIQFKKAICAVKTTDLTRGLKVLDINWSPMNRVEYEKKFNVSHYIPPLILNNQMTLKMVNITNCPKMPNLCNHPTLHMPNLKSLRIKATEKNNNLQQLFLQSIPFFPNLHTLQVTDKQNFIPLVETLMTLQRPLKKLTLTLTEWDNNGENDQGNSLLIRLFQQYVTLQSSSSLHTTVLESINIQDWSDNLSDEVLNALSDIKTIRSISIYTRSPKISIEALTNLFKRLASEKVTFLEIGGLPNASDNDIIRFVDILKKHLTYIHLYDLDHLTAYGTIMSVIPQTQK</sequence>
<dbReference type="AlphaFoldDB" id="A0A8H7S092"/>